<reference evidence="2 3" key="1">
    <citation type="journal article" date="2016" name="Nat. Commun.">
        <title>Thousands of microbial genomes shed light on interconnected biogeochemical processes in an aquifer system.</title>
        <authorList>
            <person name="Anantharaman K."/>
            <person name="Brown C.T."/>
            <person name="Hug L.A."/>
            <person name="Sharon I."/>
            <person name="Castelle C.J."/>
            <person name="Probst A.J."/>
            <person name="Thomas B.C."/>
            <person name="Singh A."/>
            <person name="Wilkins M.J."/>
            <person name="Karaoz U."/>
            <person name="Brodie E.L."/>
            <person name="Williams K.H."/>
            <person name="Hubbard S.S."/>
            <person name="Banfield J.F."/>
        </authorList>
    </citation>
    <scope>NUCLEOTIDE SEQUENCE [LARGE SCALE GENOMIC DNA]</scope>
</reference>
<dbReference type="GO" id="GO:0019365">
    <property type="term" value="P:pyridine nucleotide salvage"/>
    <property type="evidence" value="ECO:0007669"/>
    <property type="project" value="InterPro"/>
</dbReference>
<evidence type="ECO:0000313" key="2">
    <source>
        <dbReference type="EMBL" id="OGG22020.1"/>
    </source>
</evidence>
<evidence type="ECO:0000259" key="1">
    <source>
        <dbReference type="Pfam" id="PF00857"/>
    </source>
</evidence>
<sequence>MSQKYNIQFLNWLAEWKNNLPSIILSKLLIYPDRTALVSIDMVNGFCHQGSLASENVKSIIPEVVTLMKKLNNSGVTRFLLFQDSHDVKAEEFKAYPPHCIKGSVESQTIPEYLNLPFTDKLKVFEKNSVSALQNTLFSDWLAKNKHVDTFIIIGNCTDICIYQAVLELKTEANSLNAPRRIIVVENCVATFETSLATARKIGAMPHDSNLLHDIFLYAMKLNGAEVIKSIS</sequence>
<comment type="caution">
    <text evidence="2">The sequence shown here is derived from an EMBL/GenBank/DDBJ whole genome shotgun (WGS) entry which is preliminary data.</text>
</comment>
<name>A0A1F6AB60_9BACT</name>
<dbReference type="Proteomes" id="UP000177092">
    <property type="component" value="Unassembled WGS sequence"/>
</dbReference>
<proteinExistence type="predicted"/>
<dbReference type="GO" id="GO:0008936">
    <property type="term" value="F:nicotinamidase activity"/>
    <property type="evidence" value="ECO:0007669"/>
    <property type="project" value="InterPro"/>
</dbReference>
<protein>
    <recommendedName>
        <fullName evidence="1">Isochorismatase-like domain-containing protein</fullName>
    </recommendedName>
</protein>
<dbReference type="AlphaFoldDB" id="A0A1F6AB60"/>
<dbReference type="PANTHER" id="PTHR47297:SF2">
    <property type="entry name" value="OS02G0606800 PROTEIN"/>
    <property type="match status" value="1"/>
</dbReference>
<accession>A0A1F6AB60</accession>
<dbReference type="CDD" id="cd00431">
    <property type="entry name" value="cysteine_hydrolases"/>
    <property type="match status" value="1"/>
</dbReference>
<dbReference type="Gene3D" id="3.40.50.850">
    <property type="entry name" value="Isochorismatase-like"/>
    <property type="match status" value="1"/>
</dbReference>
<dbReference type="InterPro" id="IPR044717">
    <property type="entry name" value="NIC1"/>
</dbReference>
<feature type="domain" description="Isochorismatase-like" evidence="1">
    <location>
        <begin position="35"/>
        <end position="196"/>
    </location>
</feature>
<dbReference type="InterPro" id="IPR000868">
    <property type="entry name" value="Isochorismatase-like_dom"/>
</dbReference>
<dbReference type="EMBL" id="MFJN01000011">
    <property type="protein sequence ID" value="OGG22020.1"/>
    <property type="molecule type" value="Genomic_DNA"/>
</dbReference>
<evidence type="ECO:0000313" key="3">
    <source>
        <dbReference type="Proteomes" id="UP000177092"/>
    </source>
</evidence>
<dbReference type="PANTHER" id="PTHR47297">
    <property type="match status" value="1"/>
</dbReference>
<gene>
    <name evidence="2" type="ORF">A3D03_00450</name>
</gene>
<dbReference type="SUPFAM" id="SSF52499">
    <property type="entry name" value="Isochorismatase-like hydrolases"/>
    <property type="match status" value="1"/>
</dbReference>
<dbReference type="STRING" id="1798384.A3D03_00450"/>
<dbReference type="Pfam" id="PF00857">
    <property type="entry name" value="Isochorismatase"/>
    <property type="match status" value="1"/>
</dbReference>
<dbReference type="InterPro" id="IPR036380">
    <property type="entry name" value="Isochorismatase-like_sf"/>
</dbReference>
<organism evidence="2 3">
    <name type="scientific">Candidatus Gottesmanbacteria bacterium RIFCSPHIGHO2_02_FULL_40_13</name>
    <dbReference type="NCBI Taxonomy" id="1798384"/>
    <lineage>
        <taxon>Bacteria</taxon>
        <taxon>Candidatus Gottesmaniibacteriota</taxon>
    </lineage>
</organism>